<dbReference type="InterPro" id="IPR025403">
    <property type="entry name" value="TgpA-like_C"/>
</dbReference>
<feature type="transmembrane region" description="Helical" evidence="1">
    <location>
        <begin position="97"/>
        <end position="115"/>
    </location>
</feature>
<keyword evidence="1" id="KW-0472">Membrane</keyword>
<feature type="chain" id="PRO_5011455798" description="Protein-glutamine gamma-glutamyltransferase-like C-terminal domain-containing protein" evidence="2">
    <location>
        <begin position="19"/>
        <end position="240"/>
    </location>
</feature>
<evidence type="ECO:0000256" key="1">
    <source>
        <dbReference type="SAM" id="Phobius"/>
    </source>
</evidence>
<keyword evidence="1" id="KW-0812">Transmembrane</keyword>
<proteinExistence type="predicted"/>
<organism evidence="4 5">
    <name type="scientific">Siphonobacter aquaeclarae</name>
    <dbReference type="NCBI Taxonomy" id="563176"/>
    <lineage>
        <taxon>Bacteria</taxon>
        <taxon>Pseudomonadati</taxon>
        <taxon>Bacteroidota</taxon>
        <taxon>Cytophagia</taxon>
        <taxon>Cytophagales</taxon>
        <taxon>Cytophagaceae</taxon>
        <taxon>Siphonobacter</taxon>
    </lineage>
</organism>
<evidence type="ECO:0000259" key="3">
    <source>
        <dbReference type="Pfam" id="PF13559"/>
    </source>
</evidence>
<evidence type="ECO:0000313" key="4">
    <source>
        <dbReference type="EMBL" id="SDL75686.1"/>
    </source>
</evidence>
<dbReference type="EMBL" id="FNGS01000003">
    <property type="protein sequence ID" value="SDL75686.1"/>
    <property type="molecule type" value="Genomic_DNA"/>
</dbReference>
<feature type="signal peptide" evidence="2">
    <location>
        <begin position="1"/>
        <end position="18"/>
    </location>
</feature>
<dbReference type="AlphaFoldDB" id="A0A1G9MN24"/>
<dbReference type="STRING" id="563176.SAMN04488090_1676"/>
<evidence type="ECO:0000313" key="5">
    <source>
        <dbReference type="Proteomes" id="UP000198901"/>
    </source>
</evidence>
<dbReference type="OrthoDB" id="5491447at2"/>
<dbReference type="RefSeq" id="WP_093200366.1">
    <property type="nucleotide sequence ID" value="NZ_FNGS01000003.1"/>
</dbReference>
<keyword evidence="2" id="KW-0732">Signal</keyword>
<accession>A0A1G9MN24</accession>
<name>A0A1G9MN24_9BACT</name>
<sequence>MRIILFTFVWLLSLTASAQRDTTARTVGKQIFAADTLRPALRKPDPAVWKGIREAREYQYKQDVRPPSGLLEELWQRFLNWLVEFLYSPDTRKGREWVQILFVIGVVSFFIYRIAGMEKVGLFGRKSQTPALPYEAFHEDIHGMDFEDAIGQAVAAHNYRLGVRLLYLRSLKRLADRGLISWQIDKTNRAYVYEVTQPEIRPAFERLTSLFEYVWYGDFPVREMDFSDVKREFETFEKAV</sequence>
<evidence type="ECO:0000256" key="2">
    <source>
        <dbReference type="SAM" id="SignalP"/>
    </source>
</evidence>
<keyword evidence="1" id="KW-1133">Transmembrane helix</keyword>
<reference evidence="4 5" key="1">
    <citation type="submission" date="2016-10" db="EMBL/GenBank/DDBJ databases">
        <authorList>
            <person name="de Groot N.N."/>
        </authorList>
    </citation>
    <scope>NUCLEOTIDE SEQUENCE [LARGE SCALE GENOMIC DNA]</scope>
    <source>
        <strain evidence="4 5">DSM 21668</strain>
    </source>
</reference>
<dbReference type="Proteomes" id="UP000198901">
    <property type="component" value="Unassembled WGS sequence"/>
</dbReference>
<protein>
    <recommendedName>
        <fullName evidence="3">Protein-glutamine gamma-glutamyltransferase-like C-terminal domain-containing protein</fullName>
    </recommendedName>
</protein>
<dbReference type="Pfam" id="PF13559">
    <property type="entry name" value="DUF4129"/>
    <property type="match status" value="1"/>
</dbReference>
<keyword evidence="5" id="KW-1185">Reference proteome</keyword>
<feature type="domain" description="Protein-glutamine gamma-glutamyltransferase-like C-terminal" evidence="3">
    <location>
        <begin position="166"/>
        <end position="229"/>
    </location>
</feature>
<gene>
    <name evidence="4" type="ORF">SAMN04488090_1676</name>
</gene>